<organism evidence="2 3">
    <name type="scientific">Liparis tanakae</name>
    <name type="common">Tanaka's snailfish</name>
    <dbReference type="NCBI Taxonomy" id="230148"/>
    <lineage>
        <taxon>Eukaryota</taxon>
        <taxon>Metazoa</taxon>
        <taxon>Chordata</taxon>
        <taxon>Craniata</taxon>
        <taxon>Vertebrata</taxon>
        <taxon>Euteleostomi</taxon>
        <taxon>Actinopterygii</taxon>
        <taxon>Neopterygii</taxon>
        <taxon>Teleostei</taxon>
        <taxon>Neoteleostei</taxon>
        <taxon>Acanthomorphata</taxon>
        <taxon>Eupercaria</taxon>
        <taxon>Perciformes</taxon>
        <taxon>Cottioidei</taxon>
        <taxon>Cottales</taxon>
        <taxon>Liparidae</taxon>
        <taxon>Liparis</taxon>
    </lineage>
</organism>
<comment type="caution">
    <text evidence="2">The sequence shown here is derived from an EMBL/GenBank/DDBJ whole genome shotgun (WGS) entry which is preliminary data.</text>
</comment>
<name>A0A4Z2GGP7_9TELE</name>
<evidence type="ECO:0000313" key="3">
    <source>
        <dbReference type="Proteomes" id="UP000314294"/>
    </source>
</evidence>
<dbReference type="Proteomes" id="UP000314294">
    <property type="component" value="Unassembled WGS sequence"/>
</dbReference>
<keyword evidence="3" id="KW-1185">Reference proteome</keyword>
<protein>
    <submittedName>
        <fullName evidence="2">Uncharacterized protein</fullName>
    </submittedName>
</protein>
<feature type="region of interest" description="Disordered" evidence="1">
    <location>
        <begin position="75"/>
        <end position="100"/>
    </location>
</feature>
<evidence type="ECO:0000256" key="1">
    <source>
        <dbReference type="SAM" id="MobiDB-lite"/>
    </source>
</evidence>
<dbReference type="EMBL" id="SRLO01000560">
    <property type="protein sequence ID" value="TNN52063.1"/>
    <property type="molecule type" value="Genomic_DNA"/>
</dbReference>
<dbReference type="AlphaFoldDB" id="A0A4Z2GGP7"/>
<gene>
    <name evidence="2" type="ORF">EYF80_037723</name>
</gene>
<proteinExistence type="predicted"/>
<accession>A0A4Z2GGP7</accession>
<evidence type="ECO:0000313" key="2">
    <source>
        <dbReference type="EMBL" id="TNN52063.1"/>
    </source>
</evidence>
<sequence length="116" mass="12754">MTIAVAIPHVMHDLKITSDPPLYSKATLCCRDSHNILQQAMIPFTSPPTCACMFATSTERGYRVKLMAMEVSVPEMKEETPGESPCASTTAHNGPFRPKYRELPNALRTVMGSKAL</sequence>
<reference evidence="2 3" key="1">
    <citation type="submission" date="2019-03" db="EMBL/GenBank/DDBJ databases">
        <title>First draft genome of Liparis tanakae, snailfish: a comprehensive survey of snailfish specific genes.</title>
        <authorList>
            <person name="Kim W."/>
            <person name="Song I."/>
            <person name="Jeong J.-H."/>
            <person name="Kim D."/>
            <person name="Kim S."/>
            <person name="Ryu S."/>
            <person name="Song J.Y."/>
            <person name="Lee S.K."/>
        </authorList>
    </citation>
    <scope>NUCLEOTIDE SEQUENCE [LARGE SCALE GENOMIC DNA]</scope>
    <source>
        <tissue evidence="2">Muscle</tissue>
    </source>
</reference>